<dbReference type="EMBL" id="LXQA010440005">
    <property type="protein sequence ID" value="MCI51962.1"/>
    <property type="molecule type" value="Genomic_DNA"/>
</dbReference>
<sequence length="66" mass="7352">NRPSFVNKPVSPAEHLNRSMPIRELRDSVRLGKLKRLNCGCEGGFEITEKRENEAEVVAAIFAASL</sequence>
<evidence type="ECO:0000313" key="2">
    <source>
        <dbReference type="Proteomes" id="UP000265520"/>
    </source>
</evidence>
<proteinExistence type="predicted"/>
<feature type="non-terminal residue" evidence="1">
    <location>
        <position position="1"/>
    </location>
</feature>
<comment type="caution">
    <text evidence="1">The sequence shown here is derived from an EMBL/GenBank/DDBJ whole genome shotgun (WGS) entry which is preliminary data.</text>
</comment>
<reference evidence="1 2" key="1">
    <citation type="journal article" date="2018" name="Front. Plant Sci.">
        <title>Red Clover (Trifolium pratense) and Zigzag Clover (T. medium) - A Picture of Genomic Similarities and Differences.</title>
        <authorList>
            <person name="Dluhosova J."/>
            <person name="Istvanek J."/>
            <person name="Nedelnik J."/>
            <person name="Repkova J."/>
        </authorList>
    </citation>
    <scope>NUCLEOTIDE SEQUENCE [LARGE SCALE GENOMIC DNA]</scope>
    <source>
        <strain evidence="2">cv. 10/8</strain>
        <tissue evidence="1">Leaf</tissue>
    </source>
</reference>
<accession>A0A392SU35</accession>
<dbReference type="Proteomes" id="UP000265520">
    <property type="component" value="Unassembled WGS sequence"/>
</dbReference>
<organism evidence="1 2">
    <name type="scientific">Trifolium medium</name>
    <dbReference type="NCBI Taxonomy" id="97028"/>
    <lineage>
        <taxon>Eukaryota</taxon>
        <taxon>Viridiplantae</taxon>
        <taxon>Streptophyta</taxon>
        <taxon>Embryophyta</taxon>
        <taxon>Tracheophyta</taxon>
        <taxon>Spermatophyta</taxon>
        <taxon>Magnoliopsida</taxon>
        <taxon>eudicotyledons</taxon>
        <taxon>Gunneridae</taxon>
        <taxon>Pentapetalae</taxon>
        <taxon>rosids</taxon>
        <taxon>fabids</taxon>
        <taxon>Fabales</taxon>
        <taxon>Fabaceae</taxon>
        <taxon>Papilionoideae</taxon>
        <taxon>50 kb inversion clade</taxon>
        <taxon>NPAAA clade</taxon>
        <taxon>Hologalegina</taxon>
        <taxon>IRL clade</taxon>
        <taxon>Trifolieae</taxon>
        <taxon>Trifolium</taxon>
    </lineage>
</organism>
<dbReference type="AlphaFoldDB" id="A0A392SU35"/>
<protein>
    <submittedName>
        <fullName evidence="1">Uncharacterized protein</fullName>
    </submittedName>
</protein>
<evidence type="ECO:0000313" key="1">
    <source>
        <dbReference type="EMBL" id="MCI51962.1"/>
    </source>
</evidence>
<keyword evidence="2" id="KW-1185">Reference proteome</keyword>
<name>A0A392SU35_9FABA</name>